<feature type="transmembrane region" description="Helical" evidence="1">
    <location>
        <begin position="96"/>
        <end position="112"/>
    </location>
</feature>
<protein>
    <submittedName>
        <fullName evidence="2">Uncharacterized protein</fullName>
    </submittedName>
</protein>
<keyword evidence="1" id="KW-1133">Transmembrane helix</keyword>
<evidence type="ECO:0000313" key="2">
    <source>
        <dbReference type="EMBL" id="TXD92018.1"/>
    </source>
</evidence>
<accession>A0A5C6ZPF1</accession>
<dbReference type="Proteomes" id="UP000321367">
    <property type="component" value="Unassembled WGS sequence"/>
</dbReference>
<feature type="transmembrane region" description="Helical" evidence="1">
    <location>
        <begin position="36"/>
        <end position="54"/>
    </location>
</feature>
<keyword evidence="3" id="KW-1185">Reference proteome</keyword>
<gene>
    <name evidence="2" type="ORF">ES724_15140</name>
</gene>
<comment type="caution">
    <text evidence="2">The sequence shown here is derived from an EMBL/GenBank/DDBJ whole genome shotgun (WGS) entry which is preliminary data.</text>
</comment>
<feature type="transmembrane region" description="Helical" evidence="1">
    <location>
        <begin position="5"/>
        <end position="24"/>
    </location>
</feature>
<keyword evidence="1" id="KW-0472">Membrane</keyword>
<dbReference type="OrthoDB" id="1454090at2"/>
<evidence type="ECO:0000313" key="3">
    <source>
        <dbReference type="Proteomes" id="UP000321367"/>
    </source>
</evidence>
<organism evidence="2 3">
    <name type="scientific">Gillisia hiemivivida</name>
    <dbReference type="NCBI Taxonomy" id="291190"/>
    <lineage>
        <taxon>Bacteria</taxon>
        <taxon>Pseudomonadati</taxon>
        <taxon>Bacteroidota</taxon>
        <taxon>Flavobacteriia</taxon>
        <taxon>Flavobacteriales</taxon>
        <taxon>Flavobacteriaceae</taxon>
        <taxon>Gillisia</taxon>
    </lineage>
</organism>
<sequence>MKDKIFKYGIPLGLIISCIGFILLKTDLIDLKVYGPFYNIYQLTLFISVIFVFINSTFINQKFNQFLKIIGTTFFIILGLNLLKEFNVYEVKGIEIISSITIASLLVLYFFHFYRKPNRNTLDILKLGFVLFAVMGAFFKIFEITPENFKYFTGGLFWFSISGMILFNYSDRIKERISN</sequence>
<name>A0A5C6ZPF1_9FLAO</name>
<feature type="transmembrane region" description="Helical" evidence="1">
    <location>
        <begin position="124"/>
        <end position="142"/>
    </location>
</feature>
<dbReference type="RefSeq" id="WP_146934505.1">
    <property type="nucleotide sequence ID" value="NZ_CBCSHZ010000030.1"/>
</dbReference>
<dbReference type="AlphaFoldDB" id="A0A5C6ZPF1"/>
<dbReference type="EMBL" id="VORY01000028">
    <property type="protein sequence ID" value="TXD92018.1"/>
    <property type="molecule type" value="Genomic_DNA"/>
</dbReference>
<keyword evidence="1" id="KW-0812">Transmembrane</keyword>
<proteinExistence type="predicted"/>
<reference evidence="2 3" key="1">
    <citation type="submission" date="2019-08" db="EMBL/GenBank/DDBJ databases">
        <title>Genome sequence of Gillisia hiemivivida IC154 (type strain).</title>
        <authorList>
            <person name="Bowman J.P."/>
        </authorList>
    </citation>
    <scope>NUCLEOTIDE SEQUENCE [LARGE SCALE GENOMIC DNA]</scope>
    <source>
        <strain evidence="2 3">IC154</strain>
    </source>
</reference>
<feature type="transmembrane region" description="Helical" evidence="1">
    <location>
        <begin position="66"/>
        <end position="84"/>
    </location>
</feature>
<dbReference type="PROSITE" id="PS51257">
    <property type="entry name" value="PROKAR_LIPOPROTEIN"/>
    <property type="match status" value="1"/>
</dbReference>
<evidence type="ECO:0000256" key="1">
    <source>
        <dbReference type="SAM" id="Phobius"/>
    </source>
</evidence>
<feature type="transmembrane region" description="Helical" evidence="1">
    <location>
        <begin position="148"/>
        <end position="169"/>
    </location>
</feature>